<accession>A0A1H4BIL4</accession>
<dbReference type="InterPro" id="IPR045584">
    <property type="entry name" value="Pilin-like"/>
</dbReference>
<dbReference type="SUPFAM" id="SSF54523">
    <property type="entry name" value="Pili subunits"/>
    <property type="match status" value="1"/>
</dbReference>
<dbReference type="NCBIfam" id="TIGR02532">
    <property type="entry name" value="IV_pilin_GFxxxE"/>
    <property type="match status" value="1"/>
</dbReference>
<keyword evidence="14" id="KW-1185">Reference proteome</keyword>
<proteinExistence type="inferred from homology"/>
<feature type="domain" description="General secretion pathway GspH" evidence="12">
    <location>
        <begin position="45"/>
        <end position="158"/>
    </location>
</feature>
<evidence type="ECO:0000256" key="3">
    <source>
        <dbReference type="ARBA" id="ARBA00022475"/>
    </source>
</evidence>
<organism evidence="13 14">
    <name type="scientific">Microbulbifer marinus</name>
    <dbReference type="NCBI Taxonomy" id="658218"/>
    <lineage>
        <taxon>Bacteria</taxon>
        <taxon>Pseudomonadati</taxon>
        <taxon>Pseudomonadota</taxon>
        <taxon>Gammaproteobacteria</taxon>
        <taxon>Cellvibrionales</taxon>
        <taxon>Microbulbiferaceae</taxon>
        <taxon>Microbulbifer</taxon>
    </lineage>
</organism>
<dbReference type="PROSITE" id="PS00409">
    <property type="entry name" value="PROKAR_NTER_METHYL"/>
    <property type="match status" value="1"/>
</dbReference>
<reference evidence="14" key="1">
    <citation type="submission" date="2016-10" db="EMBL/GenBank/DDBJ databases">
        <authorList>
            <person name="Varghese N."/>
            <person name="Submissions S."/>
        </authorList>
    </citation>
    <scope>NUCLEOTIDE SEQUENCE [LARGE SCALE GENOMIC DNA]</scope>
    <source>
        <strain evidence="14">CGMCC 1.10657</strain>
    </source>
</reference>
<dbReference type="Gene3D" id="3.55.40.10">
    <property type="entry name" value="minor pseudopilin epsh domain"/>
    <property type="match status" value="1"/>
</dbReference>
<evidence type="ECO:0000313" key="14">
    <source>
        <dbReference type="Proteomes" id="UP000198658"/>
    </source>
</evidence>
<dbReference type="InterPro" id="IPR012902">
    <property type="entry name" value="N_methyl_site"/>
</dbReference>
<dbReference type="InterPro" id="IPR022346">
    <property type="entry name" value="T2SS_GspH"/>
</dbReference>
<evidence type="ECO:0000256" key="10">
    <source>
        <dbReference type="ARBA" id="ARBA00030775"/>
    </source>
</evidence>
<keyword evidence="6 11" id="KW-0812">Transmembrane</keyword>
<dbReference type="AlphaFoldDB" id="A0A1H4BIL4"/>
<keyword evidence="3" id="KW-1003">Cell membrane</keyword>
<keyword evidence="8 11" id="KW-0472">Membrane</keyword>
<name>A0A1H4BIL4_9GAMM</name>
<dbReference type="Proteomes" id="UP000198658">
    <property type="component" value="Unassembled WGS sequence"/>
</dbReference>
<evidence type="ECO:0000256" key="4">
    <source>
        <dbReference type="ARBA" id="ARBA00022481"/>
    </source>
</evidence>
<sequence>MRIAKRSAGFTLIELMIVIAILAILIAIGVPSFTSLIKNNRLTSAANDLAGALHFARAEAVRRGSSVQVSSVSDNIGNGVRVWFDADGDGNLDSGADSSEELRLVRMAAPAVSVAADTGANVSLTFSARGRASGAVILSICDDRSGNYGKEVSLLATGVMRTKSGIACGGG</sequence>
<dbReference type="Pfam" id="PF12019">
    <property type="entry name" value="GspH"/>
    <property type="match status" value="1"/>
</dbReference>
<evidence type="ECO:0000256" key="11">
    <source>
        <dbReference type="SAM" id="Phobius"/>
    </source>
</evidence>
<dbReference type="OrthoDB" id="6039229at2"/>
<evidence type="ECO:0000256" key="2">
    <source>
        <dbReference type="ARBA" id="ARBA00021549"/>
    </source>
</evidence>
<dbReference type="Pfam" id="PF07963">
    <property type="entry name" value="N_methyl"/>
    <property type="match status" value="1"/>
</dbReference>
<comment type="subcellular location">
    <subcellularLocation>
        <location evidence="1">Cell inner membrane</location>
        <topology evidence="1">Single-pass membrane protein</topology>
    </subcellularLocation>
</comment>
<evidence type="ECO:0000256" key="7">
    <source>
        <dbReference type="ARBA" id="ARBA00022989"/>
    </source>
</evidence>
<dbReference type="STRING" id="658218.SAMN05216562_3298"/>
<keyword evidence="5" id="KW-0997">Cell inner membrane</keyword>
<comment type="similarity">
    <text evidence="9">Belongs to the GSP H family.</text>
</comment>
<evidence type="ECO:0000256" key="6">
    <source>
        <dbReference type="ARBA" id="ARBA00022692"/>
    </source>
</evidence>
<keyword evidence="4" id="KW-0488">Methylation</keyword>
<evidence type="ECO:0000313" key="13">
    <source>
        <dbReference type="EMBL" id="SEA48003.1"/>
    </source>
</evidence>
<evidence type="ECO:0000256" key="1">
    <source>
        <dbReference type="ARBA" id="ARBA00004377"/>
    </source>
</evidence>
<dbReference type="EMBL" id="FNQO01000006">
    <property type="protein sequence ID" value="SEA48003.1"/>
    <property type="molecule type" value="Genomic_DNA"/>
</dbReference>
<evidence type="ECO:0000256" key="5">
    <source>
        <dbReference type="ARBA" id="ARBA00022519"/>
    </source>
</evidence>
<gene>
    <name evidence="13" type="ORF">SAMN05216562_3298</name>
</gene>
<dbReference type="GO" id="GO:0015627">
    <property type="term" value="C:type II protein secretion system complex"/>
    <property type="evidence" value="ECO:0007669"/>
    <property type="project" value="InterPro"/>
</dbReference>
<evidence type="ECO:0000256" key="8">
    <source>
        <dbReference type="ARBA" id="ARBA00023136"/>
    </source>
</evidence>
<evidence type="ECO:0000256" key="9">
    <source>
        <dbReference type="ARBA" id="ARBA00025772"/>
    </source>
</evidence>
<protein>
    <recommendedName>
        <fullName evidence="2">Type II secretion system protein H</fullName>
    </recommendedName>
    <alternativeName>
        <fullName evidence="10">General secretion pathway protein H</fullName>
    </alternativeName>
</protein>
<feature type="transmembrane region" description="Helical" evidence="11">
    <location>
        <begin position="12"/>
        <end position="33"/>
    </location>
</feature>
<dbReference type="GO" id="GO:0015628">
    <property type="term" value="P:protein secretion by the type II secretion system"/>
    <property type="evidence" value="ECO:0007669"/>
    <property type="project" value="InterPro"/>
</dbReference>
<dbReference type="GO" id="GO:0005886">
    <property type="term" value="C:plasma membrane"/>
    <property type="evidence" value="ECO:0007669"/>
    <property type="project" value="UniProtKB-SubCell"/>
</dbReference>
<keyword evidence="7 11" id="KW-1133">Transmembrane helix</keyword>
<evidence type="ECO:0000259" key="12">
    <source>
        <dbReference type="Pfam" id="PF12019"/>
    </source>
</evidence>